<keyword evidence="9" id="KW-0325">Glycoprotein</keyword>
<evidence type="ECO:0000256" key="13">
    <source>
        <dbReference type="SAM" id="MobiDB-lite"/>
    </source>
</evidence>
<dbReference type="InterPro" id="IPR017853">
    <property type="entry name" value="GH"/>
</dbReference>
<evidence type="ECO:0000256" key="6">
    <source>
        <dbReference type="ARBA" id="ARBA00022729"/>
    </source>
</evidence>
<dbReference type="FunFam" id="3.20.20.80:FF:000032">
    <property type="entry name" value="1,3-beta-glucanosyltransferase"/>
    <property type="match status" value="1"/>
</dbReference>
<dbReference type="PANTHER" id="PTHR31468">
    <property type="entry name" value="1,3-BETA-GLUCANOSYLTRANSFERASE GAS1"/>
    <property type="match status" value="1"/>
</dbReference>
<dbReference type="InterPro" id="IPR004886">
    <property type="entry name" value="Glucanosyltransferase"/>
</dbReference>
<dbReference type="AlphaFoldDB" id="K0KSP8"/>
<keyword evidence="11" id="KW-0961">Cell wall biogenesis/degradation</keyword>
<comment type="similarity">
    <text evidence="3 12">Belongs to the glycosyl hydrolase 72 family.</text>
</comment>
<dbReference type="EC" id="2.4.1.-" evidence="12"/>
<evidence type="ECO:0000256" key="7">
    <source>
        <dbReference type="ARBA" id="ARBA00023136"/>
    </source>
</evidence>
<dbReference type="GO" id="GO:0005886">
    <property type="term" value="C:plasma membrane"/>
    <property type="evidence" value="ECO:0007669"/>
    <property type="project" value="UniProtKB-SubCell"/>
</dbReference>
<organism evidence="14 15">
    <name type="scientific">Wickerhamomyces ciferrii (strain ATCC 14091 / BCRC 22168 / CBS 111 / JCM 3599 / NBRC 0793 / NRRL Y-1031 F-60-10)</name>
    <name type="common">Yeast</name>
    <name type="synonym">Pichia ciferrii</name>
    <dbReference type="NCBI Taxonomy" id="1206466"/>
    <lineage>
        <taxon>Eukaryota</taxon>
        <taxon>Fungi</taxon>
        <taxon>Dikarya</taxon>
        <taxon>Ascomycota</taxon>
        <taxon>Saccharomycotina</taxon>
        <taxon>Saccharomycetes</taxon>
        <taxon>Phaffomycetales</taxon>
        <taxon>Wickerhamomycetaceae</taxon>
        <taxon>Wickerhamomyces</taxon>
    </lineage>
</organism>
<dbReference type="GO" id="GO:0031505">
    <property type="term" value="P:fungal-type cell wall organization"/>
    <property type="evidence" value="ECO:0007669"/>
    <property type="project" value="TreeGrafter"/>
</dbReference>
<feature type="region of interest" description="Disordered" evidence="13">
    <location>
        <begin position="455"/>
        <end position="475"/>
    </location>
</feature>
<keyword evidence="5 12" id="KW-0808">Transferase</keyword>
<dbReference type="GO" id="GO:0071970">
    <property type="term" value="P:fungal-type cell wall (1-&gt;3)-beta-D-glucan biosynthetic process"/>
    <property type="evidence" value="ECO:0007669"/>
    <property type="project" value="TreeGrafter"/>
</dbReference>
<dbReference type="HOGENOM" id="CLU_021855_1_2_1"/>
<dbReference type="SUPFAM" id="SSF51445">
    <property type="entry name" value="(Trans)glycosidases"/>
    <property type="match status" value="1"/>
</dbReference>
<proteinExistence type="inferred from homology"/>
<dbReference type="Proteomes" id="UP000009328">
    <property type="component" value="Unassembled WGS sequence"/>
</dbReference>
<dbReference type="eggNOG" id="ENOG502QRZZ">
    <property type="taxonomic scope" value="Eukaryota"/>
</dbReference>
<dbReference type="PANTHER" id="PTHR31468:SF4">
    <property type="entry name" value="1,3-BETA-GLUCANOSYLTRANSFERASE GAS3-RELATED"/>
    <property type="match status" value="1"/>
</dbReference>
<evidence type="ECO:0000313" key="15">
    <source>
        <dbReference type="Proteomes" id="UP000009328"/>
    </source>
</evidence>
<dbReference type="GO" id="GO:0016740">
    <property type="term" value="F:transferase activity"/>
    <property type="evidence" value="ECO:0007669"/>
    <property type="project" value="UniProtKB-KW"/>
</dbReference>
<gene>
    <name evidence="14" type="ORF">BN7_4650</name>
</gene>
<comment type="subcellular location">
    <subcellularLocation>
        <location evidence="1">Cell envelope</location>
    </subcellularLocation>
    <subcellularLocation>
        <location evidence="12">Cell membrane</location>
        <topology evidence="12">Lipid-anchor</topology>
        <topology evidence="12">GPI-anchor</topology>
    </subcellularLocation>
    <subcellularLocation>
        <location evidence="2">Membrane</location>
        <topology evidence="2">Lipid-anchor</topology>
        <topology evidence="2">GPI-anchor</topology>
    </subcellularLocation>
</comment>
<keyword evidence="4 12" id="KW-0336">GPI-anchor</keyword>
<keyword evidence="6 12" id="KW-0732">Signal</keyword>
<comment type="caution">
    <text evidence="14">The sequence shown here is derived from an EMBL/GenBank/DDBJ whole genome shotgun (WGS) entry which is preliminary data.</text>
</comment>
<dbReference type="GO" id="GO:0098552">
    <property type="term" value="C:side of membrane"/>
    <property type="evidence" value="ECO:0007669"/>
    <property type="project" value="UniProtKB-KW"/>
</dbReference>
<comment type="function">
    <text evidence="12">Splits internally a 1,3-beta-glucan molecule and transfers the newly generated reducing end (the donor) to the non-reducing end of another 1,3-beta-glucan molecule (the acceptor) forming a 1,3-beta linkage, resulting in the elongation of 1,3-beta-glucan chains in the cell wall.</text>
</comment>
<dbReference type="GO" id="GO:0009277">
    <property type="term" value="C:fungal-type cell wall"/>
    <property type="evidence" value="ECO:0007669"/>
    <property type="project" value="UniProtKB-ARBA"/>
</dbReference>
<evidence type="ECO:0000256" key="11">
    <source>
        <dbReference type="ARBA" id="ARBA00023316"/>
    </source>
</evidence>
<keyword evidence="8" id="KW-1015">Disulfide bond</keyword>
<evidence type="ECO:0000256" key="10">
    <source>
        <dbReference type="ARBA" id="ARBA00023288"/>
    </source>
</evidence>
<evidence type="ECO:0000256" key="2">
    <source>
        <dbReference type="ARBA" id="ARBA00004589"/>
    </source>
</evidence>
<dbReference type="FunCoup" id="K0KSP8">
    <property type="interactions" value="84"/>
</dbReference>
<sequence>MKIIASFLIPALMLFSSTDALIPITVKGKRFIKPNSDASTQGEVFFIKGIDYQPGGSSGYDSSSGEDALSDPDTCYRDAYAFQQLGINTLRIYSLNPDSNHDECMTIFNNAGIYLILDVNSGEQGASLNRADPASSYNSGYLSRVFKFIEAFKNYPNVLGFFSGNEVINDESNYAEISPNYIRAVQRDMKQYIAKHSNRTIPVGYSAADSVTLRRATFEYLQCFIDGDEDDSSRSDFFGLNSYEWCSGTSNWANSGFENLNSTLSNTTLPLFFSEFGCNKNLPRTFDEVSDGLFGGLVNTFSGGLVYEYTEEPSHYGVVDLNDDGSITYKEDFDNLKNEFANSSLPTILEDDVEEADIVTCNADIVTDIYPSFGANFTIPEQPKEIADLIENGVDTDNVGKLLDDVEAKKSNYTIYDHSSNEVESATVRFEASNEINTQSGVVVSSKAEPSSSSSVQAAASTSEESSTAGSSSSSGDGVMNIYVPTYGIWSLIMLVVSYAI</sequence>
<keyword evidence="15" id="KW-1185">Reference proteome</keyword>
<feature type="chain" id="PRO_5005137202" description="1,3-beta-glucanosyltransferase" evidence="12">
    <location>
        <begin position="21"/>
        <end position="501"/>
    </location>
</feature>
<dbReference type="EMBL" id="CAIF01000179">
    <property type="protein sequence ID" value="CCH45072.1"/>
    <property type="molecule type" value="Genomic_DNA"/>
</dbReference>
<evidence type="ECO:0000256" key="8">
    <source>
        <dbReference type="ARBA" id="ARBA00023157"/>
    </source>
</evidence>
<dbReference type="Pfam" id="PF03198">
    <property type="entry name" value="Glyco_hydro_72"/>
    <property type="match status" value="1"/>
</dbReference>
<evidence type="ECO:0000256" key="12">
    <source>
        <dbReference type="RuleBase" id="RU361209"/>
    </source>
</evidence>
<evidence type="ECO:0000256" key="9">
    <source>
        <dbReference type="ARBA" id="ARBA00023180"/>
    </source>
</evidence>
<keyword evidence="10 12" id="KW-0449">Lipoprotein</keyword>
<evidence type="ECO:0000313" key="14">
    <source>
        <dbReference type="EMBL" id="CCH45072.1"/>
    </source>
</evidence>
<accession>K0KSP8</accession>
<dbReference type="Gene3D" id="3.20.20.80">
    <property type="entry name" value="Glycosidases"/>
    <property type="match status" value="1"/>
</dbReference>
<evidence type="ECO:0000256" key="4">
    <source>
        <dbReference type="ARBA" id="ARBA00022622"/>
    </source>
</evidence>
<evidence type="ECO:0000256" key="3">
    <source>
        <dbReference type="ARBA" id="ARBA00007528"/>
    </source>
</evidence>
<protein>
    <recommendedName>
        <fullName evidence="12">1,3-beta-glucanosyltransferase</fullName>
        <ecNumber evidence="12">2.4.1.-</ecNumber>
    </recommendedName>
</protein>
<evidence type="ECO:0000256" key="1">
    <source>
        <dbReference type="ARBA" id="ARBA00004196"/>
    </source>
</evidence>
<feature type="signal peptide" evidence="12">
    <location>
        <begin position="1"/>
        <end position="20"/>
    </location>
</feature>
<reference evidence="14 15" key="1">
    <citation type="journal article" date="2012" name="Eukaryot. Cell">
        <title>Draft genome sequence of Wickerhamomyces ciferrii NRRL Y-1031 F-60-10.</title>
        <authorList>
            <person name="Schneider J."/>
            <person name="Andrea H."/>
            <person name="Blom J."/>
            <person name="Jaenicke S."/>
            <person name="Ruckert C."/>
            <person name="Schorsch C."/>
            <person name="Szczepanowski R."/>
            <person name="Farwick M."/>
            <person name="Goesmann A."/>
            <person name="Puhler A."/>
            <person name="Schaffer S."/>
            <person name="Tauch A."/>
            <person name="Kohler T."/>
            <person name="Brinkrolf K."/>
        </authorList>
    </citation>
    <scope>NUCLEOTIDE SEQUENCE [LARGE SCALE GENOMIC DNA]</scope>
    <source>
        <strain evidence="15">ATCC 14091 / BCRC 22168 / CBS 111 / JCM 3599 / NBRC 0793 / NRRL Y-1031 F-60-10</strain>
    </source>
</reference>
<evidence type="ECO:0000256" key="5">
    <source>
        <dbReference type="ARBA" id="ARBA00022679"/>
    </source>
</evidence>
<keyword evidence="7 12" id="KW-0472">Membrane</keyword>
<dbReference type="InParanoid" id="K0KSP8"/>
<name>K0KSP8_WICCF</name>